<dbReference type="Gene3D" id="3.30.160.60">
    <property type="entry name" value="Classic Zinc Finger"/>
    <property type="match status" value="1"/>
</dbReference>
<keyword evidence="2" id="KW-0677">Repeat</keyword>
<feature type="region of interest" description="Disordered" evidence="6">
    <location>
        <begin position="29"/>
        <end position="50"/>
    </location>
</feature>
<dbReference type="GO" id="GO:0005634">
    <property type="term" value="C:nucleus"/>
    <property type="evidence" value="ECO:0007669"/>
    <property type="project" value="TreeGrafter"/>
</dbReference>
<dbReference type="AlphaFoldDB" id="A0A1B8B0N5"/>
<keyword evidence="4" id="KW-0862">Zinc</keyword>
<organism evidence="8 9">
    <name type="scientific">Fusarium poae</name>
    <dbReference type="NCBI Taxonomy" id="36050"/>
    <lineage>
        <taxon>Eukaryota</taxon>
        <taxon>Fungi</taxon>
        <taxon>Dikarya</taxon>
        <taxon>Ascomycota</taxon>
        <taxon>Pezizomycotina</taxon>
        <taxon>Sordariomycetes</taxon>
        <taxon>Hypocreomycetidae</taxon>
        <taxon>Hypocreales</taxon>
        <taxon>Nectriaceae</taxon>
        <taxon>Fusarium</taxon>
    </lineage>
</organism>
<evidence type="ECO:0000256" key="1">
    <source>
        <dbReference type="ARBA" id="ARBA00022723"/>
    </source>
</evidence>
<evidence type="ECO:0000256" key="2">
    <source>
        <dbReference type="ARBA" id="ARBA00022737"/>
    </source>
</evidence>
<gene>
    <name evidence="8" type="ORF">FPOA_00230</name>
</gene>
<feature type="region of interest" description="Disordered" evidence="6">
    <location>
        <begin position="102"/>
        <end position="144"/>
    </location>
</feature>
<protein>
    <recommendedName>
        <fullName evidence="7">C2H2-type domain-containing protein</fullName>
    </recommendedName>
</protein>
<dbReference type="PANTHER" id="PTHR24409:SF295">
    <property type="entry name" value="AZ2-RELATED"/>
    <property type="match status" value="1"/>
</dbReference>
<dbReference type="PANTHER" id="PTHR24409">
    <property type="entry name" value="ZINC FINGER PROTEIN 142"/>
    <property type="match status" value="1"/>
</dbReference>
<dbReference type="GO" id="GO:0008270">
    <property type="term" value="F:zinc ion binding"/>
    <property type="evidence" value="ECO:0007669"/>
    <property type="project" value="UniProtKB-KW"/>
</dbReference>
<evidence type="ECO:0000313" key="8">
    <source>
        <dbReference type="EMBL" id="OBS26290.1"/>
    </source>
</evidence>
<feature type="domain" description="C2H2-type" evidence="7">
    <location>
        <begin position="13"/>
        <end position="41"/>
    </location>
</feature>
<feature type="compositionally biased region" description="Basic and acidic residues" evidence="6">
    <location>
        <begin position="113"/>
        <end position="131"/>
    </location>
</feature>
<feature type="compositionally biased region" description="Basic residues" evidence="6">
    <location>
        <begin position="29"/>
        <end position="41"/>
    </location>
</feature>
<evidence type="ECO:0000256" key="6">
    <source>
        <dbReference type="SAM" id="MobiDB-lite"/>
    </source>
</evidence>
<dbReference type="Proteomes" id="UP000091967">
    <property type="component" value="Unassembled WGS sequence"/>
</dbReference>
<evidence type="ECO:0000256" key="4">
    <source>
        <dbReference type="ARBA" id="ARBA00022833"/>
    </source>
</evidence>
<comment type="caution">
    <text evidence="8">The sequence shown here is derived from an EMBL/GenBank/DDBJ whole genome shotgun (WGS) entry which is preliminary data.</text>
</comment>
<evidence type="ECO:0000313" key="9">
    <source>
        <dbReference type="Proteomes" id="UP000091967"/>
    </source>
</evidence>
<sequence>MTDTNPQAHKKPVTCPTCEKVLSNSRQLRKHRKRIHKRRKTKDAGKTPATTVTPAKTFTCIFCFGTFNGLDELCRHLDTQHSFVCKYCKAEFGEEKMLEIHQQDSDYESDAPEASKHENDGLDGSGSREPDSSTTGLKASKIRGWPEYGEPPGCLKCPGRRFCSCRKLFKRGSEVLDHLEKGNCDGLRSKIHDLCCLFCRDKGMGREGRRVFDKKAGGIYRCPVCKKAGSKLSYLFKHAESNTCSLKIRTGPLSQVVDTLMQHIKNEYEDDEYLEMEDRMHEGNYFPEDEALMEYKMTGDVSESLLKDRY</sequence>
<evidence type="ECO:0000256" key="3">
    <source>
        <dbReference type="ARBA" id="ARBA00022771"/>
    </source>
</evidence>
<dbReference type="PROSITE" id="PS00028">
    <property type="entry name" value="ZINC_FINGER_C2H2_1"/>
    <property type="match status" value="2"/>
</dbReference>
<keyword evidence="1" id="KW-0479">Metal-binding</keyword>
<dbReference type="Pfam" id="PF00096">
    <property type="entry name" value="zf-C2H2"/>
    <property type="match status" value="1"/>
</dbReference>
<reference evidence="8 9" key="1">
    <citation type="submission" date="2016-06" db="EMBL/GenBank/DDBJ databases">
        <title>Living apart together: crosstalk between the core and supernumerary genomes in a fungal plant pathogen.</title>
        <authorList>
            <person name="Vanheule A."/>
            <person name="Audenaert K."/>
            <person name="Warris S."/>
            <person name="Van De Geest H."/>
            <person name="Schijlen E."/>
            <person name="Hofte M."/>
            <person name="De Saeger S."/>
            <person name="Haesaert G."/>
            <person name="Waalwijk C."/>
            <person name="Van Der Lee T."/>
        </authorList>
    </citation>
    <scope>NUCLEOTIDE SEQUENCE [LARGE SCALE GENOMIC DNA]</scope>
    <source>
        <strain evidence="8 9">2516</strain>
    </source>
</reference>
<dbReference type="PROSITE" id="PS50157">
    <property type="entry name" value="ZINC_FINGER_C2H2_2"/>
    <property type="match status" value="1"/>
</dbReference>
<dbReference type="InterPro" id="IPR013087">
    <property type="entry name" value="Znf_C2H2_type"/>
</dbReference>
<accession>A0A1B8B0N5</accession>
<dbReference type="EMBL" id="LYXU01000001">
    <property type="protein sequence ID" value="OBS26290.1"/>
    <property type="molecule type" value="Genomic_DNA"/>
</dbReference>
<proteinExistence type="predicted"/>
<dbReference type="GO" id="GO:0000977">
    <property type="term" value="F:RNA polymerase II transcription regulatory region sequence-specific DNA binding"/>
    <property type="evidence" value="ECO:0007669"/>
    <property type="project" value="TreeGrafter"/>
</dbReference>
<dbReference type="SMART" id="SM00355">
    <property type="entry name" value="ZnF_C2H2"/>
    <property type="match status" value="4"/>
</dbReference>
<evidence type="ECO:0000256" key="5">
    <source>
        <dbReference type="PROSITE-ProRule" id="PRU00042"/>
    </source>
</evidence>
<evidence type="ECO:0000259" key="7">
    <source>
        <dbReference type="PROSITE" id="PS50157"/>
    </source>
</evidence>
<keyword evidence="3 5" id="KW-0863">Zinc-finger</keyword>
<name>A0A1B8B0N5_FUSPO</name>
<dbReference type="GO" id="GO:0000981">
    <property type="term" value="F:DNA-binding transcription factor activity, RNA polymerase II-specific"/>
    <property type="evidence" value="ECO:0007669"/>
    <property type="project" value="TreeGrafter"/>
</dbReference>
<keyword evidence="9" id="KW-1185">Reference proteome</keyword>